<dbReference type="VEuPathDB" id="AmoebaDB:DDB_G0282521"/>
<dbReference type="EMBL" id="AAFI02000047">
    <property type="protein sequence ID" value="EAL66120.1"/>
    <property type="molecule type" value="Genomic_DNA"/>
</dbReference>
<dbReference type="FunCoup" id="Q54SD9">
    <property type="interactions" value="2"/>
</dbReference>
<comment type="caution">
    <text evidence="2">The sequence shown here is derived from an EMBL/GenBank/DDBJ whole genome shotgun (WGS) entry which is preliminary data.</text>
</comment>
<evidence type="ECO:0000313" key="2">
    <source>
        <dbReference type="EMBL" id="EAL66120.1"/>
    </source>
</evidence>
<proteinExistence type="predicted"/>
<sequence length="238" mass="28426">MDFASNLLLELNSYSFKIKNGRFRYRFRNRTKINNLTKEIQDEKNEDTKKKVEEEKKILIKIKASIKERDDEIKSKDDQYYFKTKGVPNIKFSGSDKKISIQHLECSFEEREFKELDNPYCVDQGRSSLLWKLSSSGKDGFCDRLWDSCRQFSKSGYIRSDLSLRHVGKYKYNDEDKFIFFDLGSVEIIKEDSANKMFNNVINSIKEEKEIEKEKERKRKKNQFLINQVKKVEEDKKK</sequence>
<dbReference type="HOGENOM" id="CLU_1167692_0_0_1"/>
<gene>
    <name evidence="2" type="ORF">DDB_G0282521</name>
</gene>
<dbReference type="RefSeq" id="XP_640100.1">
    <property type="nucleotide sequence ID" value="XM_635008.1"/>
</dbReference>
<dbReference type="SMR" id="Q54SD9"/>
<dbReference type="KEGG" id="ddi:DDB_G0282521"/>
<dbReference type="GeneID" id="8623631"/>
<accession>Q54SD9</accession>
<dbReference type="PANTHER" id="PTHR34871">
    <property type="entry name" value="DUF5898 DOMAIN-CONTAINING PROTEIN"/>
    <property type="match status" value="1"/>
</dbReference>
<keyword evidence="1" id="KW-0175">Coiled coil</keyword>
<dbReference type="InParanoid" id="Q54SD9"/>
<dbReference type="AlphaFoldDB" id="Q54SD9"/>
<organism evidence="2 3">
    <name type="scientific">Dictyostelium discoideum</name>
    <name type="common">Social amoeba</name>
    <dbReference type="NCBI Taxonomy" id="44689"/>
    <lineage>
        <taxon>Eukaryota</taxon>
        <taxon>Amoebozoa</taxon>
        <taxon>Evosea</taxon>
        <taxon>Eumycetozoa</taxon>
        <taxon>Dictyostelia</taxon>
        <taxon>Dictyosteliales</taxon>
        <taxon>Dictyosteliaceae</taxon>
        <taxon>Dictyostelium</taxon>
    </lineage>
</organism>
<dbReference type="Proteomes" id="UP000002195">
    <property type="component" value="Unassembled WGS sequence"/>
</dbReference>
<dbReference type="PaxDb" id="44689-DDB0204811"/>
<dbReference type="PANTHER" id="PTHR34871:SF1">
    <property type="entry name" value="DUF5898 DOMAIN-CONTAINING PROTEIN"/>
    <property type="match status" value="1"/>
</dbReference>
<dbReference type="dictyBase" id="DDB_G0282521"/>
<keyword evidence="3" id="KW-1185">Reference proteome</keyword>
<evidence type="ECO:0000256" key="1">
    <source>
        <dbReference type="SAM" id="Coils"/>
    </source>
</evidence>
<feature type="coiled-coil region" evidence="1">
    <location>
        <begin position="208"/>
        <end position="235"/>
    </location>
</feature>
<evidence type="ECO:0000313" key="3">
    <source>
        <dbReference type="Proteomes" id="UP000002195"/>
    </source>
</evidence>
<name>Q54SD9_DICDI</name>
<protein>
    <submittedName>
        <fullName evidence="2">Uncharacterized protein</fullName>
    </submittedName>
</protein>
<reference evidence="2 3" key="1">
    <citation type="journal article" date="2005" name="Nature">
        <title>The genome of the social amoeba Dictyostelium discoideum.</title>
        <authorList>
            <consortium name="The Dictyostelium discoideum Sequencing Consortium"/>
            <person name="Eichinger L."/>
            <person name="Pachebat J.A."/>
            <person name="Glockner G."/>
            <person name="Rajandream M.A."/>
            <person name="Sucgang R."/>
            <person name="Berriman M."/>
            <person name="Song J."/>
            <person name="Olsen R."/>
            <person name="Szafranski K."/>
            <person name="Xu Q."/>
            <person name="Tunggal B."/>
            <person name="Kummerfeld S."/>
            <person name="Madera M."/>
            <person name="Konfortov B.A."/>
            <person name="Rivero F."/>
            <person name="Bankier A.T."/>
            <person name="Lehmann R."/>
            <person name="Hamlin N."/>
            <person name="Davies R."/>
            <person name="Gaudet P."/>
            <person name="Fey P."/>
            <person name="Pilcher K."/>
            <person name="Chen G."/>
            <person name="Saunders D."/>
            <person name="Sodergren E."/>
            <person name="Davis P."/>
            <person name="Kerhornou A."/>
            <person name="Nie X."/>
            <person name="Hall N."/>
            <person name="Anjard C."/>
            <person name="Hemphill L."/>
            <person name="Bason N."/>
            <person name="Farbrother P."/>
            <person name="Desany B."/>
            <person name="Just E."/>
            <person name="Morio T."/>
            <person name="Rost R."/>
            <person name="Churcher C."/>
            <person name="Cooper J."/>
            <person name="Haydock S."/>
            <person name="van Driessche N."/>
            <person name="Cronin A."/>
            <person name="Goodhead I."/>
            <person name="Muzny D."/>
            <person name="Mourier T."/>
            <person name="Pain A."/>
            <person name="Lu M."/>
            <person name="Harper D."/>
            <person name="Lindsay R."/>
            <person name="Hauser H."/>
            <person name="James K."/>
            <person name="Quiles M."/>
            <person name="Madan Babu M."/>
            <person name="Saito T."/>
            <person name="Buchrieser C."/>
            <person name="Wardroper A."/>
            <person name="Felder M."/>
            <person name="Thangavelu M."/>
            <person name="Johnson D."/>
            <person name="Knights A."/>
            <person name="Loulseged H."/>
            <person name="Mungall K."/>
            <person name="Oliver K."/>
            <person name="Price C."/>
            <person name="Quail M.A."/>
            <person name="Urushihara H."/>
            <person name="Hernandez J."/>
            <person name="Rabbinowitsch E."/>
            <person name="Steffen D."/>
            <person name="Sanders M."/>
            <person name="Ma J."/>
            <person name="Kohara Y."/>
            <person name="Sharp S."/>
            <person name="Simmonds M."/>
            <person name="Spiegler S."/>
            <person name="Tivey A."/>
            <person name="Sugano S."/>
            <person name="White B."/>
            <person name="Walker D."/>
            <person name="Woodward J."/>
            <person name="Winckler T."/>
            <person name="Tanaka Y."/>
            <person name="Shaulsky G."/>
            <person name="Schleicher M."/>
            <person name="Weinstock G."/>
            <person name="Rosenthal A."/>
            <person name="Cox E.C."/>
            <person name="Chisholm R.L."/>
            <person name="Gibbs R."/>
            <person name="Loomis W.F."/>
            <person name="Platzer M."/>
            <person name="Kay R.R."/>
            <person name="Williams J."/>
            <person name="Dear P.H."/>
            <person name="Noegel A.A."/>
            <person name="Barrell B."/>
            <person name="Kuspa A."/>
        </authorList>
    </citation>
    <scope>NUCLEOTIDE SEQUENCE [LARGE SCALE GENOMIC DNA]</scope>
    <source>
        <strain evidence="2 3">AX4</strain>
    </source>
</reference>